<keyword evidence="1" id="KW-1133">Transmembrane helix</keyword>
<comment type="caution">
    <text evidence="2">The sequence shown here is derived from an EMBL/GenBank/DDBJ whole genome shotgun (WGS) entry which is preliminary data.</text>
</comment>
<accession>A0ABW4LH90</accession>
<evidence type="ECO:0000313" key="2">
    <source>
        <dbReference type="EMBL" id="MFD1722660.1"/>
    </source>
</evidence>
<feature type="transmembrane region" description="Helical" evidence="1">
    <location>
        <begin position="41"/>
        <end position="66"/>
    </location>
</feature>
<reference evidence="3" key="1">
    <citation type="journal article" date="2019" name="Int. J. Syst. Evol. Microbiol.">
        <title>The Global Catalogue of Microorganisms (GCM) 10K type strain sequencing project: providing services to taxonomists for standard genome sequencing and annotation.</title>
        <authorList>
            <consortium name="The Broad Institute Genomics Platform"/>
            <consortium name="The Broad Institute Genome Sequencing Center for Infectious Disease"/>
            <person name="Wu L."/>
            <person name="Ma J."/>
        </authorList>
    </citation>
    <scope>NUCLEOTIDE SEQUENCE [LARGE SCALE GENOMIC DNA]</scope>
    <source>
        <strain evidence="3">CGMCC 1.12471</strain>
    </source>
</reference>
<evidence type="ECO:0000256" key="1">
    <source>
        <dbReference type="SAM" id="Phobius"/>
    </source>
</evidence>
<name>A0ABW4LH90_9MICO</name>
<evidence type="ECO:0000313" key="3">
    <source>
        <dbReference type="Proteomes" id="UP001597347"/>
    </source>
</evidence>
<organism evidence="2 3">
    <name type="scientific">Amnibacterium endophyticum</name>
    <dbReference type="NCBI Taxonomy" id="2109337"/>
    <lineage>
        <taxon>Bacteria</taxon>
        <taxon>Bacillati</taxon>
        <taxon>Actinomycetota</taxon>
        <taxon>Actinomycetes</taxon>
        <taxon>Micrococcales</taxon>
        <taxon>Microbacteriaceae</taxon>
        <taxon>Amnibacterium</taxon>
    </lineage>
</organism>
<dbReference type="EMBL" id="JBHUEA010000024">
    <property type="protein sequence ID" value="MFD1722660.1"/>
    <property type="molecule type" value="Genomic_DNA"/>
</dbReference>
<protein>
    <recommendedName>
        <fullName evidence="4">Integral membrane protein</fullName>
    </recommendedName>
</protein>
<dbReference type="RefSeq" id="WP_377935959.1">
    <property type="nucleotide sequence ID" value="NZ_JBHUEA010000024.1"/>
</dbReference>
<dbReference type="Proteomes" id="UP001597347">
    <property type="component" value="Unassembled WGS sequence"/>
</dbReference>
<keyword evidence="1" id="KW-0812">Transmembrane</keyword>
<keyword evidence="3" id="KW-1185">Reference proteome</keyword>
<keyword evidence="1" id="KW-0472">Membrane</keyword>
<gene>
    <name evidence="2" type="ORF">ACFSBI_13980</name>
</gene>
<feature type="transmembrane region" description="Helical" evidence="1">
    <location>
        <begin position="17"/>
        <end position="35"/>
    </location>
</feature>
<sequence>MTETRPARPRTAGPGRVLIAFYFVMTLAALVRSVVQMITDFAAAPLAIVLSFVAGVVYLVATIALARSGRTAFRLAFTTIVFELIGVLLVGTLSLVLPEVFPFRYTVWWGYGLGYLLLPLVLPVLGLLFLRSQRAVFAEEG</sequence>
<feature type="transmembrane region" description="Helical" evidence="1">
    <location>
        <begin position="108"/>
        <end position="130"/>
    </location>
</feature>
<evidence type="ECO:0008006" key="4">
    <source>
        <dbReference type="Google" id="ProtNLM"/>
    </source>
</evidence>
<proteinExistence type="predicted"/>
<feature type="transmembrane region" description="Helical" evidence="1">
    <location>
        <begin position="73"/>
        <end position="96"/>
    </location>
</feature>